<feature type="domain" description="Gliding motility-associated protein GldM C-terminal" evidence="1">
    <location>
        <begin position="409"/>
        <end position="530"/>
    </location>
</feature>
<dbReference type="Pfam" id="PF12080">
    <property type="entry name" value="GldM_4th"/>
    <property type="match status" value="1"/>
</dbReference>
<evidence type="ECO:0000313" key="6">
    <source>
        <dbReference type="Proteomes" id="UP000184212"/>
    </source>
</evidence>
<evidence type="ECO:0000259" key="2">
    <source>
        <dbReference type="Pfam" id="PF12081"/>
    </source>
</evidence>
<dbReference type="RefSeq" id="WP_073134191.1">
    <property type="nucleotide sequence ID" value="NZ_FQWQ01000001.1"/>
</dbReference>
<evidence type="ECO:0000259" key="1">
    <source>
        <dbReference type="Pfam" id="PF12080"/>
    </source>
</evidence>
<dbReference type="OrthoDB" id="1490890at2"/>
<keyword evidence="6" id="KW-1185">Reference proteome</keyword>
<dbReference type="InterPro" id="IPR048405">
    <property type="entry name" value="GldM_Ig-like-1"/>
</dbReference>
<dbReference type="Pfam" id="PF21602">
    <property type="entry name" value="GldM_3rd"/>
    <property type="match status" value="1"/>
</dbReference>
<dbReference type="STRING" id="947013.SAMN04488109_2548"/>
<organism evidence="5 6">
    <name type="scientific">Chryseolinea serpens</name>
    <dbReference type="NCBI Taxonomy" id="947013"/>
    <lineage>
        <taxon>Bacteria</taxon>
        <taxon>Pseudomonadati</taxon>
        <taxon>Bacteroidota</taxon>
        <taxon>Cytophagia</taxon>
        <taxon>Cytophagales</taxon>
        <taxon>Fulvivirgaceae</taxon>
        <taxon>Chryseolinea</taxon>
    </lineage>
</organism>
<name>A0A1M5NXU2_9BACT</name>
<feature type="domain" description="Gliding motility-associated protein GldM first immunoglobulin-like" evidence="3">
    <location>
        <begin position="223"/>
        <end position="325"/>
    </location>
</feature>
<accession>A0A1M5NXU2</accession>
<dbReference type="Proteomes" id="UP000184212">
    <property type="component" value="Unassembled WGS sequence"/>
</dbReference>
<dbReference type="InterPro" id="IPR019859">
    <property type="entry name" value="Motility-assoc_prot_GldM"/>
</dbReference>
<dbReference type="NCBIfam" id="TIGR03517">
    <property type="entry name" value="GldM_gliding"/>
    <property type="match status" value="1"/>
</dbReference>
<dbReference type="AlphaFoldDB" id="A0A1M5NXU2"/>
<dbReference type="InterPro" id="IPR022719">
    <property type="entry name" value="Motility-assoc_prot_GldM_C"/>
</dbReference>
<dbReference type="InterPro" id="IPR022720">
    <property type="entry name" value="Motility-assoc_prot_GldM_N"/>
</dbReference>
<dbReference type="Pfam" id="PF12081">
    <property type="entry name" value="GldM_1st"/>
    <property type="match status" value="1"/>
</dbReference>
<gene>
    <name evidence="5" type="ORF">SAMN04488109_2548</name>
</gene>
<sequence length="530" mass="57362">MAGGKETPRQKMIGMMYLVLTALLALQVSNAVLQKFAIINETLNGLITAGNTKSEQVLGQIIKDAGQTQDAGVLDAMARAQKVRELTKSTMKQIDDLKKKMMSASGTDKVDEKLINDHSSKVATMMIDVSSPDGKNYEKLLNDYVTQVNDLSKIQPALPKIAKAPKDLPLFAGDANHVNKSFLEFTFENTPVIAALASVTQAQTEVLDYEGRALDKLATDAGAKRINLDKFIPMVRAKSSTVAAGAKYEAEMFLSGSSTSLTSEFFKDGAKLPIVPDPSGVQMGKIEFTAQGGGYDPTGIAKKSFKAEIKVKGQTFEQTIEYFVAQPVIRVTTGNAPTLYMNCGNTVNIEVPALGTNYNPTFSAASAEIRKGDKPGRVTIIPSARKITVGVTNGGTKIGDQQFDVKNVPDPRYVAYIGSTAVDLRNGIKPNQLANLRFVAEPENNFKEEVPKDARYKIKRAEVILGRGTAGVQRLNATNENPDLRSWSSQARPGDRVVIDIKEVARRTFTDGEEKVPVKGSSGIIIIPIN</sequence>
<dbReference type="InterPro" id="IPR048406">
    <property type="entry name" value="GldM_Ig-like-2"/>
</dbReference>
<reference evidence="5 6" key="1">
    <citation type="submission" date="2016-11" db="EMBL/GenBank/DDBJ databases">
        <authorList>
            <person name="Jaros S."/>
            <person name="Januszkiewicz K."/>
            <person name="Wedrychowicz H."/>
        </authorList>
    </citation>
    <scope>NUCLEOTIDE SEQUENCE [LARGE SCALE GENOMIC DNA]</scope>
    <source>
        <strain evidence="5 6">DSM 24574</strain>
    </source>
</reference>
<evidence type="ECO:0000259" key="3">
    <source>
        <dbReference type="Pfam" id="PF21601"/>
    </source>
</evidence>
<feature type="domain" description="Gliding motility-associated protein GldM second immunoglobulin-like" evidence="4">
    <location>
        <begin position="328"/>
        <end position="406"/>
    </location>
</feature>
<proteinExistence type="predicted"/>
<dbReference type="EMBL" id="FQWQ01000001">
    <property type="protein sequence ID" value="SHG93793.1"/>
    <property type="molecule type" value="Genomic_DNA"/>
</dbReference>
<protein>
    <submittedName>
        <fullName evidence="5">Gliding motility-associated protein GldM</fullName>
    </submittedName>
</protein>
<evidence type="ECO:0000313" key="5">
    <source>
        <dbReference type="EMBL" id="SHG93793.1"/>
    </source>
</evidence>
<dbReference type="Pfam" id="PF21601">
    <property type="entry name" value="GldM_2nd"/>
    <property type="match status" value="1"/>
</dbReference>
<evidence type="ECO:0000259" key="4">
    <source>
        <dbReference type="Pfam" id="PF21602"/>
    </source>
</evidence>
<feature type="domain" description="Gliding motility-associated protein GldM N-terminal" evidence="2">
    <location>
        <begin position="32"/>
        <end position="218"/>
    </location>
</feature>